<accession>A0ABW3PR85</accession>
<keyword evidence="4" id="KW-1185">Reference proteome</keyword>
<keyword evidence="1" id="KW-0378">Hydrolase</keyword>
<protein>
    <submittedName>
        <fullName evidence="3">Exonuclease SbcCD subunit D</fullName>
    </submittedName>
</protein>
<keyword evidence="3" id="KW-0540">Nuclease</keyword>
<evidence type="ECO:0000259" key="2">
    <source>
        <dbReference type="Pfam" id="PF00149"/>
    </source>
</evidence>
<evidence type="ECO:0000256" key="1">
    <source>
        <dbReference type="ARBA" id="ARBA00022801"/>
    </source>
</evidence>
<dbReference type="Gene3D" id="3.60.21.10">
    <property type="match status" value="1"/>
</dbReference>
<dbReference type="InterPro" id="IPR041796">
    <property type="entry name" value="Mre11_N"/>
</dbReference>
<name>A0ABW3PR85_9LACO</name>
<dbReference type="Pfam" id="PF00149">
    <property type="entry name" value="Metallophos"/>
    <property type="match status" value="1"/>
</dbReference>
<dbReference type="GO" id="GO:0004527">
    <property type="term" value="F:exonuclease activity"/>
    <property type="evidence" value="ECO:0007669"/>
    <property type="project" value="UniProtKB-KW"/>
</dbReference>
<reference evidence="4" key="1">
    <citation type="journal article" date="2019" name="Int. J. Syst. Evol. Microbiol.">
        <title>The Global Catalogue of Microorganisms (GCM) 10K type strain sequencing project: providing services to taxonomists for standard genome sequencing and annotation.</title>
        <authorList>
            <consortium name="The Broad Institute Genomics Platform"/>
            <consortium name="The Broad Institute Genome Sequencing Center for Infectious Disease"/>
            <person name="Wu L."/>
            <person name="Ma J."/>
        </authorList>
    </citation>
    <scope>NUCLEOTIDE SEQUENCE [LARGE SCALE GENOMIC DNA]</scope>
    <source>
        <strain evidence="4">CCUG 71848</strain>
    </source>
</reference>
<dbReference type="InterPro" id="IPR029052">
    <property type="entry name" value="Metallo-depent_PP-like"/>
</dbReference>
<dbReference type="Proteomes" id="UP001597156">
    <property type="component" value="Unassembled WGS sequence"/>
</dbReference>
<dbReference type="RefSeq" id="WP_121978476.1">
    <property type="nucleotide sequence ID" value="NZ_JBHTLH010000042.1"/>
</dbReference>
<gene>
    <name evidence="3" type="ORF">ACFQ22_12015</name>
</gene>
<dbReference type="PIRSF" id="PIRSF033091">
    <property type="entry name" value="Pesterase_YhaO"/>
    <property type="match status" value="1"/>
</dbReference>
<dbReference type="SUPFAM" id="SSF56300">
    <property type="entry name" value="Metallo-dependent phosphatases"/>
    <property type="match status" value="1"/>
</dbReference>
<feature type="domain" description="Calcineurin-like phosphoesterase" evidence="2">
    <location>
        <begin position="1"/>
        <end position="202"/>
    </location>
</feature>
<proteinExistence type="predicted"/>
<dbReference type="InterPro" id="IPR004843">
    <property type="entry name" value="Calcineurin-like_PHP"/>
</dbReference>
<organism evidence="3 4">
    <name type="scientific">Lentilactobacillus raoultii</name>
    <dbReference type="NCBI Taxonomy" id="1987503"/>
    <lineage>
        <taxon>Bacteria</taxon>
        <taxon>Bacillati</taxon>
        <taxon>Bacillota</taxon>
        <taxon>Bacilli</taxon>
        <taxon>Lactobacillales</taxon>
        <taxon>Lactobacillaceae</taxon>
        <taxon>Lentilactobacillus</taxon>
    </lineage>
</organism>
<sequence>MKFIHAADLHLDSPFLGLQNHIIPSKLWSLIRESTFTSFKKMVDDAIRQNVDFVLLVGDLFDRNDHSVRVETRFFEELNRLADHQIPVLISFGNHDYFNGDPSQLGYPANTTVFPNKVTTTNVVLRSGQRVAVTGFSFGSQWVKRPVIEDYPQATGKAEWHIGMLHGSLESLHSPAAHYAPFTLKQLQEKNYDYWALGHIHKRQSLDERGTINYSGNIQGRHINEPGEKGYLLVKSDQQSLKTSFVATAPIVWEELRLPLGKETVGALANTLVKKLEASQFNKMHFLRIILTNRSQAPINVLKAISDGTLLAAVQDLNSQIWEQLNCWVTSVKLAQERPTIVSQLDQTYFDQARDDLFTADELRALAGSLKRVAFINQDLTADDSFDDIFNRATTLLQENIDDQGGGVE</sequence>
<dbReference type="CDD" id="cd00840">
    <property type="entry name" value="MPP_Mre11_N"/>
    <property type="match status" value="1"/>
</dbReference>
<keyword evidence="3" id="KW-0269">Exonuclease</keyword>
<evidence type="ECO:0000313" key="3">
    <source>
        <dbReference type="EMBL" id="MFD1126076.1"/>
    </source>
</evidence>
<dbReference type="InterPro" id="IPR014576">
    <property type="entry name" value="Pesterase_YhaO"/>
</dbReference>
<dbReference type="EMBL" id="JBHTLH010000042">
    <property type="protein sequence ID" value="MFD1126076.1"/>
    <property type="molecule type" value="Genomic_DNA"/>
</dbReference>
<dbReference type="PANTHER" id="PTHR30337">
    <property type="entry name" value="COMPONENT OF ATP-DEPENDENT DSDNA EXONUCLEASE"/>
    <property type="match status" value="1"/>
</dbReference>
<dbReference type="PANTHER" id="PTHR30337:SF7">
    <property type="entry name" value="PHOSPHOESTERASE"/>
    <property type="match status" value="1"/>
</dbReference>
<dbReference type="InterPro" id="IPR050535">
    <property type="entry name" value="DNA_Repair-Maintenance_Comp"/>
</dbReference>
<comment type="caution">
    <text evidence="3">The sequence shown here is derived from an EMBL/GenBank/DDBJ whole genome shotgun (WGS) entry which is preliminary data.</text>
</comment>
<evidence type="ECO:0000313" key="4">
    <source>
        <dbReference type="Proteomes" id="UP001597156"/>
    </source>
</evidence>